<dbReference type="EMBL" id="ABEU02000008">
    <property type="protein sequence ID" value="PNR49684.1"/>
    <property type="molecule type" value="Genomic_DNA"/>
</dbReference>
<keyword evidence="15" id="KW-1185">Reference proteome</keyword>
<dbReference type="PANTHER" id="PTHR11003:SF282">
    <property type="entry name" value="TWO-PORE POTASSIUM CHANNEL 3"/>
    <property type="match status" value="1"/>
</dbReference>
<accession>A0A2K1K7C7</accession>
<gene>
    <name evidence="14" type="primary">LOC112285814</name>
    <name evidence="13" type="ORF">PHYPA_011580</name>
</gene>
<dbReference type="RefSeq" id="XP_024382787.1">
    <property type="nucleotide sequence ID" value="XM_024527019.2"/>
</dbReference>
<dbReference type="AlphaFoldDB" id="A0A2K1K7C7"/>
<dbReference type="PROSITE" id="PS00018">
    <property type="entry name" value="EF_HAND_1"/>
    <property type="match status" value="1"/>
</dbReference>
<dbReference type="FunFam" id="1.10.287.70:FF:000167">
    <property type="entry name" value="Two-pore potassium channel 2-like"/>
    <property type="match status" value="1"/>
</dbReference>
<dbReference type="InterPro" id="IPR011992">
    <property type="entry name" value="EF-hand-dom_pair"/>
</dbReference>
<evidence type="ECO:0000256" key="10">
    <source>
        <dbReference type="SAM" id="Phobius"/>
    </source>
</evidence>
<sequence>MGLPMGRKLRVTCTESNIFDQIPEDGVLVRSSSMPRGCHSSMHSCKSISPKNNSWKNSFEDAHIGRSLKNSFSLGFLFPDEGDGSSDELRQALLTDSEESDDPGVSPLENAKKNFRKSHGTWGNHVVNVDLVRGTSIDLAACEDAASRIHRCQTAPAMSSMNRERKAAALKRPEFTKGSAIVKQAGIGLIIYLALGVTIYAWKNDEFSGIESFSVVDALYFCVVTMCTIGYGDIVPVTPFAKLFSCVFVLIGFGFIDTLLSGMVTYVLDKQEHLLLSAVEGSHYRTAKKYFLNEKHGNRMRIRLKVAIALGVPLLCIVIGTVMMMQFEELGLLDAFYCTIMSVTTVGYGDHTFKTYYGRLFAGVWLLFSTLAVARCFLYLAEARIDKRHRAIAKWVLQRELTVGDLVQADLDHDGSISKAEYVVYKLKEMGHIQSHEIADICHQFDQLDVNNSGKITLARLQEGN</sequence>
<evidence type="ECO:0000256" key="5">
    <source>
        <dbReference type="ARBA" id="ARBA00022837"/>
    </source>
</evidence>
<feature type="domain" description="EF-hand" evidence="12">
    <location>
        <begin position="408"/>
        <end position="422"/>
    </location>
</feature>
<name>A0A2K1K7C7_PHYPA</name>
<dbReference type="GeneID" id="112285814"/>
<evidence type="ECO:0000256" key="2">
    <source>
        <dbReference type="ARBA" id="ARBA00010159"/>
    </source>
</evidence>
<evidence type="ECO:0000256" key="1">
    <source>
        <dbReference type="ARBA" id="ARBA00004141"/>
    </source>
</evidence>
<protein>
    <submittedName>
        <fullName evidence="13 14">Uncharacterized protein</fullName>
    </submittedName>
</protein>
<keyword evidence="9" id="KW-0407">Ion channel</keyword>
<dbReference type="Proteomes" id="UP000006727">
    <property type="component" value="Chromosome 8"/>
</dbReference>
<dbReference type="GO" id="GO:0022841">
    <property type="term" value="F:potassium ion leak channel activity"/>
    <property type="evidence" value="ECO:0000318"/>
    <property type="project" value="GO_Central"/>
</dbReference>
<evidence type="ECO:0000259" key="12">
    <source>
        <dbReference type="Pfam" id="PF13202"/>
    </source>
</evidence>
<evidence type="ECO:0000256" key="3">
    <source>
        <dbReference type="ARBA" id="ARBA00022448"/>
    </source>
</evidence>
<evidence type="ECO:0000259" key="11">
    <source>
        <dbReference type="Pfam" id="PF07885"/>
    </source>
</evidence>
<keyword evidence="5" id="KW-0106">Calcium</keyword>
<evidence type="ECO:0000313" key="15">
    <source>
        <dbReference type="Proteomes" id="UP000006727"/>
    </source>
</evidence>
<evidence type="ECO:0000256" key="9">
    <source>
        <dbReference type="ARBA" id="ARBA00023303"/>
    </source>
</evidence>
<dbReference type="PANTHER" id="PTHR11003">
    <property type="entry name" value="POTASSIUM CHANNEL, SUBFAMILY K"/>
    <property type="match status" value="1"/>
</dbReference>
<dbReference type="PRINTS" id="PR01333">
    <property type="entry name" value="2POREKCHANEL"/>
</dbReference>
<evidence type="ECO:0000256" key="7">
    <source>
        <dbReference type="ARBA" id="ARBA00023065"/>
    </source>
</evidence>
<evidence type="ECO:0000313" key="14">
    <source>
        <dbReference type="EnsemblPlants" id="Pp3c8_15380V3.1"/>
    </source>
</evidence>
<feature type="transmembrane region" description="Helical" evidence="10">
    <location>
        <begin position="180"/>
        <end position="201"/>
    </location>
</feature>
<dbReference type="OrthoDB" id="415460at2759"/>
<dbReference type="GO" id="GO:0005509">
    <property type="term" value="F:calcium ion binding"/>
    <property type="evidence" value="ECO:0007669"/>
    <property type="project" value="InterPro"/>
</dbReference>
<dbReference type="InterPro" id="IPR013099">
    <property type="entry name" value="K_chnl_dom"/>
</dbReference>
<evidence type="ECO:0000256" key="8">
    <source>
        <dbReference type="ARBA" id="ARBA00023136"/>
    </source>
</evidence>
<dbReference type="EnsemblPlants" id="Pp3c8_15380V3.2">
    <property type="protein sequence ID" value="Pp3c8_15380V3.2"/>
    <property type="gene ID" value="Pp3c8_15380"/>
</dbReference>
<dbReference type="Pfam" id="PF13202">
    <property type="entry name" value="EF-hand_5"/>
    <property type="match status" value="2"/>
</dbReference>
<dbReference type="InterPro" id="IPR003280">
    <property type="entry name" value="2pore_dom_K_chnl"/>
</dbReference>
<dbReference type="Pfam" id="PF07885">
    <property type="entry name" value="Ion_trans_2"/>
    <property type="match status" value="2"/>
</dbReference>
<reference evidence="13 15" key="1">
    <citation type="journal article" date="2008" name="Science">
        <title>The Physcomitrella genome reveals evolutionary insights into the conquest of land by plants.</title>
        <authorList>
            <person name="Rensing S."/>
            <person name="Lang D."/>
            <person name="Zimmer A."/>
            <person name="Terry A."/>
            <person name="Salamov A."/>
            <person name="Shapiro H."/>
            <person name="Nishiyama T."/>
            <person name="Perroud P.-F."/>
            <person name="Lindquist E."/>
            <person name="Kamisugi Y."/>
            <person name="Tanahashi T."/>
            <person name="Sakakibara K."/>
            <person name="Fujita T."/>
            <person name="Oishi K."/>
            <person name="Shin-I T."/>
            <person name="Kuroki Y."/>
            <person name="Toyoda A."/>
            <person name="Suzuki Y."/>
            <person name="Hashimoto A."/>
            <person name="Yamaguchi K."/>
            <person name="Sugano A."/>
            <person name="Kohara Y."/>
            <person name="Fujiyama A."/>
            <person name="Anterola A."/>
            <person name="Aoki S."/>
            <person name="Ashton N."/>
            <person name="Barbazuk W.B."/>
            <person name="Barker E."/>
            <person name="Bennetzen J."/>
            <person name="Bezanilla M."/>
            <person name="Blankenship R."/>
            <person name="Cho S.H."/>
            <person name="Dutcher S."/>
            <person name="Estelle M."/>
            <person name="Fawcett J.A."/>
            <person name="Gundlach H."/>
            <person name="Hanada K."/>
            <person name="Heyl A."/>
            <person name="Hicks K.A."/>
            <person name="Hugh J."/>
            <person name="Lohr M."/>
            <person name="Mayer K."/>
            <person name="Melkozernov A."/>
            <person name="Murata T."/>
            <person name="Nelson D."/>
            <person name="Pils B."/>
            <person name="Prigge M."/>
            <person name="Reiss B."/>
            <person name="Renner T."/>
            <person name="Rombauts S."/>
            <person name="Rushton P."/>
            <person name="Sanderfoot A."/>
            <person name="Schween G."/>
            <person name="Shiu S.-H."/>
            <person name="Stueber K."/>
            <person name="Theodoulou F.L."/>
            <person name="Tu H."/>
            <person name="Van de Peer Y."/>
            <person name="Verrier P.J."/>
            <person name="Waters E."/>
            <person name="Wood A."/>
            <person name="Yang L."/>
            <person name="Cove D."/>
            <person name="Cuming A."/>
            <person name="Hasebe M."/>
            <person name="Lucas S."/>
            <person name="Mishler D.B."/>
            <person name="Reski R."/>
            <person name="Grigoriev I."/>
            <person name="Quatrano R.S."/>
            <person name="Boore J.L."/>
        </authorList>
    </citation>
    <scope>NUCLEOTIDE SEQUENCE [LARGE SCALE GENOMIC DNA]</scope>
    <source>
        <strain evidence="14 15">cv. Gransden 2004</strain>
    </source>
</reference>
<evidence type="ECO:0000256" key="6">
    <source>
        <dbReference type="ARBA" id="ARBA00022989"/>
    </source>
</evidence>
<dbReference type="GO" id="GO:0009705">
    <property type="term" value="C:plant-type vacuole membrane"/>
    <property type="evidence" value="ECO:0000318"/>
    <property type="project" value="GO_Central"/>
</dbReference>
<dbReference type="Gene3D" id="1.10.238.10">
    <property type="entry name" value="EF-hand"/>
    <property type="match status" value="1"/>
</dbReference>
<dbReference type="GO" id="GO:0015271">
    <property type="term" value="F:outward rectifier potassium channel activity"/>
    <property type="evidence" value="ECO:0000318"/>
    <property type="project" value="GO_Central"/>
</dbReference>
<evidence type="ECO:0000313" key="13">
    <source>
        <dbReference type="EMBL" id="PNR49684.1"/>
    </source>
</evidence>
<reference evidence="13 15" key="2">
    <citation type="journal article" date="2018" name="Plant J.">
        <title>The Physcomitrella patens chromosome-scale assembly reveals moss genome structure and evolution.</title>
        <authorList>
            <person name="Lang D."/>
            <person name="Ullrich K.K."/>
            <person name="Murat F."/>
            <person name="Fuchs J."/>
            <person name="Jenkins J."/>
            <person name="Haas F.B."/>
            <person name="Piednoel M."/>
            <person name="Gundlach H."/>
            <person name="Van Bel M."/>
            <person name="Meyberg R."/>
            <person name="Vives C."/>
            <person name="Morata J."/>
            <person name="Symeonidi A."/>
            <person name="Hiss M."/>
            <person name="Muchero W."/>
            <person name="Kamisugi Y."/>
            <person name="Saleh O."/>
            <person name="Blanc G."/>
            <person name="Decker E.L."/>
            <person name="van Gessel N."/>
            <person name="Grimwood J."/>
            <person name="Hayes R.D."/>
            <person name="Graham S.W."/>
            <person name="Gunter L.E."/>
            <person name="McDaniel S.F."/>
            <person name="Hoernstein S.N.W."/>
            <person name="Larsson A."/>
            <person name="Li F.W."/>
            <person name="Perroud P.F."/>
            <person name="Phillips J."/>
            <person name="Ranjan P."/>
            <person name="Rokshar D.S."/>
            <person name="Rothfels C.J."/>
            <person name="Schneider L."/>
            <person name="Shu S."/>
            <person name="Stevenson D.W."/>
            <person name="Thummler F."/>
            <person name="Tillich M."/>
            <person name="Villarreal Aguilar J.C."/>
            <person name="Widiez T."/>
            <person name="Wong G.K."/>
            <person name="Wymore A."/>
            <person name="Zhang Y."/>
            <person name="Zimmer A.D."/>
            <person name="Quatrano R.S."/>
            <person name="Mayer K.F.X."/>
            <person name="Goodstein D."/>
            <person name="Casacuberta J.M."/>
            <person name="Vandepoele K."/>
            <person name="Reski R."/>
            <person name="Cuming A.C."/>
            <person name="Tuskan G.A."/>
            <person name="Maumus F."/>
            <person name="Salse J."/>
            <person name="Schmutz J."/>
            <person name="Rensing S.A."/>
        </authorList>
    </citation>
    <scope>NUCLEOTIDE SEQUENCE [LARGE SCALE GENOMIC DNA]</scope>
    <source>
        <strain evidence="14 15">cv. Gransden 2004</strain>
    </source>
</reference>
<evidence type="ECO:0000256" key="4">
    <source>
        <dbReference type="ARBA" id="ARBA00022692"/>
    </source>
</evidence>
<reference evidence="14" key="3">
    <citation type="submission" date="2020-12" db="UniProtKB">
        <authorList>
            <consortium name="EnsemblPlants"/>
        </authorList>
    </citation>
    <scope>IDENTIFICATION</scope>
</reference>
<feature type="transmembrane region" description="Helical" evidence="10">
    <location>
        <begin position="213"/>
        <end position="231"/>
    </location>
</feature>
<dbReference type="SUPFAM" id="SSF81324">
    <property type="entry name" value="Voltage-gated potassium channels"/>
    <property type="match status" value="2"/>
</dbReference>
<dbReference type="PaxDb" id="3218-PP1S114_5V6.1"/>
<keyword evidence="7" id="KW-0406">Ion transport</keyword>
<dbReference type="InterPro" id="IPR018247">
    <property type="entry name" value="EF_Hand_1_Ca_BS"/>
</dbReference>
<dbReference type="InterPro" id="IPR002048">
    <property type="entry name" value="EF_hand_dom"/>
</dbReference>
<keyword evidence="4 10" id="KW-0812">Transmembrane</keyword>
<feature type="domain" description="Potassium channel" evidence="11">
    <location>
        <begin position="314"/>
        <end position="382"/>
    </location>
</feature>
<feature type="domain" description="EF-hand" evidence="12">
    <location>
        <begin position="444"/>
        <end position="458"/>
    </location>
</feature>
<proteinExistence type="inferred from homology"/>
<comment type="similarity">
    <text evidence="2">Belongs to the two pore domain potassium channel (TC 1.A.1.7) family.</text>
</comment>
<dbReference type="GO" id="GO:0071805">
    <property type="term" value="P:potassium ion transmembrane transport"/>
    <property type="evidence" value="ECO:0000318"/>
    <property type="project" value="GO_Central"/>
</dbReference>
<dbReference type="EnsemblPlants" id="Pp3c8_15380V3.1">
    <property type="protein sequence ID" value="Pp3c8_15380V3.1"/>
    <property type="gene ID" value="Pp3c8_15380"/>
</dbReference>
<feature type="domain" description="Potassium channel" evidence="11">
    <location>
        <begin position="189"/>
        <end position="266"/>
    </location>
</feature>
<feature type="transmembrane region" description="Helical" evidence="10">
    <location>
        <begin position="302"/>
        <end position="323"/>
    </location>
</feature>
<keyword evidence="6 10" id="KW-1133">Transmembrane helix</keyword>
<dbReference type="Gramene" id="Pp3c8_15380V3.2">
    <property type="protein sequence ID" value="Pp3c8_15380V3.2"/>
    <property type="gene ID" value="Pp3c8_15380"/>
</dbReference>
<feature type="transmembrane region" description="Helical" evidence="10">
    <location>
        <begin position="360"/>
        <end position="381"/>
    </location>
</feature>
<organism evidence="13">
    <name type="scientific">Physcomitrium patens</name>
    <name type="common">Spreading-leaved earth moss</name>
    <name type="synonym">Physcomitrella patens</name>
    <dbReference type="NCBI Taxonomy" id="3218"/>
    <lineage>
        <taxon>Eukaryota</taxon>
        <taxon>Viridiplantae</taxon>
        <taxon>Streptophyta</taxon>
        <taxon>Embryophyta</taxon>
        <taxon>Bryophyta</taxon>
        <taxon>Bryophytina</taxon>
        <taxon>Bryopsida</taxon>
        <taxon>Funariidae</taxon>
        <taxon>Funariales</taxon>
        <taxon>Funariaceae</taxon>
        <taxon>Physcomitrium</taxon>
    </lineage>
</organism>
<dbReference type="Gramene" id="Pp3c8_15380V3.1">
    <property type="protein sequence ID" value="Pp3c8_15380V3.1"/>
    <property type="gene ID" value="Pp3c8_15380"/>
</dbReference>
<feature type="transmembrane region" description="Helical" evidence="10">
    <location>
        <begin position="243"/>
        <end position="268"/>
    </location>
</feature>
<dbReference type="GO" id="GO:0005886">
    <property type="term" value="C:plasma membrane"/>
    <property type="evidence" value="ECO:0000318"/>
    <property type="project" value="GO_Central"/>
</dbReference>
<dbReference type="Gene3D" id="1.10.287.70">
    <property type="match status" value="2"/>
</dbReference>
<comment type="subcellular location">
    <subcellularLocation>
        <location evidence="1">Membrane</location>
        <topology evidence="1">Multi-pass membrane protein</topology>
    </subcellularLocation>
</comment>
<keyword evidence="8 10" id="KW-0472">Membrane</keyword>
<dbReference type="SUPFAM" id="SSF47473">
    <property type="entry name" value="EF-hand"/>
    <property type="match status" value="1"/>
</dbReference>
<keyword evidence="3" id="KW-0813">Transport</keyword>